<feature type="domain" description="KIB1-4 beta-propeller" evidence="1">
    <location>
        <begin position="16"/>
        <end position="89"/>
    </location>
</feature>
<dbReference type="AlphaFoldDB" id="A0A392TE23"/>
<protein>
    <submittedName>
        <fullName evidence="2">F-box protein</fullName>
    </submittedName>
</protein>
<keyword evidence="3" id="KW-1185">Reference proteome</keyword>
<dbReference type="Proteomes" id="UP000265520">
    <property type="component" value="Unassembled WGS sequence"/>
</dbReference>
<comment type="caution">
    <text evidence="2">The sequence shown here is derived from an EMBL/GenBank/DDBJ whole genome shotgun (WGS) entry which is preliminary data.</text>
</comment>
<dbReference type="Pfam" id="PF03478">
    <property type="entry name" value="Beta-prop_KIB1-4"/>
    <property type="match status" value="1"/>
</dbReference>
<evidence type="ECO:0000313" key="3">
    <source>
        <dbReference type="Proteomes" id="UP000265520"/>
    </source>
</evidence>
<evidence type="ECO:0000259" key="1">
    <source>
        <dbReference type="Pfam" id="PF03478"/>
    </source>
</evidence>
<dbReference type="InterPro" id="IPR051304">
    <property type="entry name" value="SCF_F-box_domain"/>
</dbReference>
<dbReference type="PANTHER" id="PTHR47123">
    <property type="entry name" value="F-BOX PROTEIN SKIP23"/>
    <property type="match status" value="1"/>
</dbReference>
<dbReference type="EMBL" id="LXQA010549824">
    <property type="protein sequence ID" value="MCI58657.1"/>
    <property type="molecule type" value="Genomic_DNA"/>
</dbReference>
<feature type="non-terminal residue" evidence="2">
    <location>
        <position position="1"/>
    </location>
</feature>
<dbReference type="InterPro" id="IPR005174">
    <property type="entry name" value="KIB1-4_b-propeller"/>
</dbReference>
<accession>A0A392TE23</accession>
<sequence length="90" mass="9903">LMIGPEDSSVRLLANPVFGGNLKFLVESECKTSLLLVDCHGIDTNALDKDVRFDVFRLDEKEKKWIKLTTLGDMVLFLGGDVAFSASALD</sequence>
<reference evidence="2 3" key="1">
    <citation type="journal article" date="2018" name="Front. Plant Sci.">
        <title>Red Clover (Trifolium pratense) and Zigzag Clover (T. medium) - A Picture of Genomic Similarities and Differences.</title>
        <authorList>
            <person name="Dluhosova J."/>
            <person name="Istvanek J."/>
            <person name="Nedelnik J."/>
            <person name="Repkova J."/>
        </authorList>
    </citation>
    <scope>NUCLEOTIDE SEQUENCE [LARGE SCALE GENOMIC DNA]</scope>
    <source>
        <strain evidence="3">cv. 10/8</strain>
        <tissue evidence="2">Leaf</tissue>
    </source>
</reference>
<proteinExistence type="predicted"/>
<feature type="non-terminal residue" evidence="2">
    <location>
        <position position="90"/>
    </location>
</feature>
<evidence type="ECO:0000313" key="2">
    <source>
        <dbReference type="EMBL" id="MCI58657.1"/>
    </source>
</evidence>
<dbReference type="PANTHER" id="PTHR47123:SF15">
    <property type="entry name" value="F-BOX PROTEIN SKIP23"/>
    <property type="match status" value="1"/>
</dbReference>
<organism evidence="2 3">
    <name type="scientific">Trifolium medium</name>
    <dbReference type="NCBI Taxonomy" id="97028"/>
    <lineage>
        <taxon>Eukaryota</taxon>
        <taxon>Viridiplantae</taxon>
        <taxon>Streptophyta</taxon>
        <taxon>Embryophyta</taxon>
        <taxon>Tracheophyta</taxon>
        <taxon>Spermatophyta</taxon>
        <taxon>Magnoliopsida</taxon>
        <taxon>eudicotyledons</taxon>
        <taxon>Gunneridae</taxon>
        <taxon>Pentapetalae</taxon>
        <taxon>rosids</taxon>
        <taxon>fabids</taxon>
        <taxon>Fabales</taxon>
        <taxon>Fabaceae</taxon>
        <taxon>Papilionoideae</taxon>
        <taxon>50 kb inversion clade</taxon>
        <taxon>NPAAA clade</taxon>
        <taxon>Hologalegina</taxon>
        <taxon>IRL clade</taxon>
        <taxon>Trifolieae</taxon>
        <taxon>Trifolium</taxon>
    </lineage>
</organism>
<name>A0A392TE23_9FABA</name>